<organism evidence="1 2">
    <name type="scientific">Enterococcus raffinosus</name>
    <dbReference type="NCBI Taxonomy" id="71452"/>
    <lineage>
        <taxon>Bacteria</taxon>
        <taxon>Bacillati</taxon>
        <taxon>Bacillota</taxon>
        <taxon>Bacilli</taxon>
        <taxon>Lactobacillales</taxon>
        <taxon>Enterococcaceae</taxon>
        <taxon>Enterococcus</taxon>
    </lineage>
</organism>
<evidence type="ECO:0008006" key="3">
    <source>
        <dbReference type="Google" id="ProtNLM"/>
    </source>
</evidence>
<evidence type="ECO:0000313" key="2">
    <source>
        <dbReference type="Proteomes" id="UP001254770"/>
    </source>
</evidence>
<gene>
    <name evidence="1" type="ORF">P7D69_18505</name>
</gene>
<dbReference type="Gene3D" id="3.20.80.10">
    <property type="entry name" value="Regulatory factor, effector binding domain"/>
    <property type="match status" value="1"/>
</dbReference>
<dbReference type="InterPro" id="IPR011256">
    <property type="entry name" value="Reg_factor_effector_dom_sf"/>
</dbReference>
<proteinExistence type="predicted"/>
<accession>A0AAP5KC88</accession>
<reference evidence="1" key="1">
    <citation type="submission" date="2023-03" db="EMBL/GenBank/DDBJ databases">
        <authorList>
            <person name="Shen W."/>
            <person name="Cai J."/>
        </authorList>
    </citation>
    <scope>NUCLEOTIDE SEQUENCE</scope>
    <source>
        <strain evidence="1">Y15</strain>
    </source>
</reference>
<name>A0AAP5KC88_9ENTE</name>
<dbReference type="AlphaFoldDB" id="A0AAP5KC88"/>
<sequence length="86" mass="10325">MIEPIAITTEELVNQRIIYIRFRGSYGEFRKQSRKLFKELFDFATENNLIVQDETKVLTMYDDNPFITQEKKLRTSPAMPFHLNYM</sequence>
<dbReference type="Proteomes" id="UP001254770">
    <property type="component" value="Unassembled WGS sequence"/>
</dbReference>
<dbReference type="SUPFAM" id="SSF55136">
    <property type="entry name" value="Probable bacterial effector-binding domain"/>
    <property type="match status" value="1"/>
</dbReference>
<protein>
    <recommendedName>
        <fullName evidence="3">GyrI-like small molecule binding domain-containing protein</fullName>
    </recommendedName>
</protein>
<comment type="caution">
    <text evidence="1">The sequence shown here is derived from an EMBL/GenBank/DDBJ whole genome shotgun (WGS) entry which is preliminary data.</text>
</comment>
<dbReference type="EMBL" id="JARPXL010000028">
    <property type="protein sequence ID" value="MDT2546342.1"/>
    <property type="molecule type" value="Genomic_DNA"/>
</dbReference>
<evidence type="ECO:0000313" key="1">
    <source>
        <dbReference type="EMBL" id="MDT2546342.1"/>
    </source>
</evidence>
<dbReference type="RefSeq" id="WP_256276774.1">
    <property type="nucleotide sequence ID" value="NZ_JARPXG010000014.1"/>
</dbReference>